<name>A0ABR1VRU0_9PEZI</name>
<dbReference type="EMBL" id="JAQQWL010000005">
    <property type="protein sequence ID" value="KAK8073975.1"/>
    <property type="molecule type" value="Genomic_DNA"/>
</dbReference>
<gene>
    <name evidence="1" type="ORF">PG994_004874</name>
</gene>
<reference evidence="1 2" key="1">
    <citation type="submission" date="2023-01" db="EMBL/GenBank/DDBJ databases">
        <title>Analysis of 21 Apiospora genomes using comparative genomics revels a genus with tremendous synthesis potential of carbohydrate active enzymes and secondary metabolites.</title>
        <authorList>
            <person name="Sorensen T."/>
        </authorList>
    </citation>
    <scope>NUCLEOTIDE SEQUENCE [LARGE SCALE GENOMIC DNA]</scope>
    <source>
        <strain evidence="1 2">CBS 135458</strain>
    </source>
</reference>
<evidence type="ECO:0000313" key="2">
    <source>
        <dbReference type="Proteomes" id="UP001480595"/>
    </source>
</evidence>
<dbReference type="RefSeq" id="XP_066718450.1">
    <property type="nucleotide sequence ID" value="XM_066856283.1"/>
</dbReference>
<organism evidence="1 2">
    <name type="scientific">Apiospora phragmitis</name>
    <dbReference type="NCBI Taxonomy" id="2905665"/>
    <lineage>
        <taxon>Eukaryota</taxon>
        <taxon>Fungi</taxon>
        <taxon>Dikarya</taxon>
        <taxon>Ascomycota</taxon>
        <taxon>Pezizomycotina</taxon>
        <taxon>Sordariomycetes</taxon>
        <taxon>Xylariomycetidae</taxon>
        <taxon>Amphisphaeriales</taxon>
        <taxon>Apiosporaceae</taxon>
        <taxon>Apiospora</taxon>
    </lineage>
</organism>
<dbReference type="GeneID" id="92089346"/>
<accession>A0ABR1VRU0</accession>
<evidence type="ECO:0000313" key="1">
    <source>
        <dbReference type="EMBL" id="KAK8073975.1"/>
    </source>
</evidence>
<dbReference type="Proteomes" id="UP001480595">
    <property type="component" value="Unassembled WGS sequence"/>
</dbReference>
<keyword evidence="2" id="KW-1185">Reference proteome</keyword>
<comment type="caution">
    <text evidence="1">The sequence shown here is derived from an EMBL/GenBank/DDBJ whole genome shotgun (WGS) entry which is preliminary data.</text>
</comment>
<proteinExistence type="predicted"/>
<sequence>MSEDERHTWIERNTSRTTSRLIVAPMGRDLMAEKKASRCSLGYSCAIRATQWTSNERCTYFAKHLWPLDKHLAVIAYLLARRTYRAKRNIHVWCFRRQAPGSQLNLQLGGYTANFGAVAAAVQEASILV</sequence>
<protein>
    <submittedName>
        <fullName evidence="1">Uncharacterized protein</fullName>
    </submittedName>
</protein>